<gene>
    <name evidence="3" type="ORF">GCM10011274_46760</name>
</gene>
<protein>
    <submittedName>
        <fullName evidence="3">Thioesterase</fullName>
    </submittedName>
</protein>
<dbReference type="GO" id="GO:0016289">
    <property type="term" value="F:acyl-CoA hydrolase activity"/>
    <property type="evidence" value="ECO:0007669"/>
    <property type="project" value="UniProtKB-ARBA"/>
</dbReference>
<dbReference type="EMBL" id="BMZC01000026">
    <property type="protein sequence ID" value="GGZ83914.1"/>
    <property type="molecule type" value="Genomic_DNA"/>
</dbReference>
<dbReference type="InterPro" id="IPR006683">
    <property type="entry name" value="Thioestr_dom"/>
</dbReference>
<evidence type="ECO:0000256" key="1">
    <source>
        <dbReference type="ARBA" id="ARBA00022801"/>
    </source>
</evidence>
<proteinExistence type="predicted"/>
<accession>A0A8H9IK11</accession>
<evidence type="ECO:0000313" key="4">
    <source>
        <dbReference type="Proteomes" id="UP000622604"/>
    </source>
</evidence>
<dbReference type="Pfam" id="PF03061">
    <property type="entry name" value="4HBT"/>
    <property type="match status" value="1"/>
</dbReference>
<dbReference type="InterPro" id="IPR029069">
    <property type="entry name" value="HotDog_dom_sf"/>
</dbReference>
<reference evidence="3" key="1">
    <citation type="journal article" date="2014" name="Int. J. Syst. Evol. Microbiol.">
        <title>Complete genome sequence of Corynebacterium casei LMG S-19264T (=DSM 44701T), isolated from a smear-ripened cheese.</title>
        <authorList>
            <consortium name="US DOE Joint Genome Institute (JGI-PGF)"/>
            <person name="Walter F."/>
            <person name="Albersmeier A."/>
            <person name="Kalinowski J."/>
            <person name="Ruckert C."/>
        </authorList>
    </citation>
    <scope>NUCLEOTIDE SEQUENCE</scope>
    <source>
        <strain evidence="3">KCTC 32337</strain>
    </source>
</reference>
<dbReference type="InterPro" id="IPR003736">
    <property type="entry name" value="PAAI_dom"/>
</dbReference>
<organism evidence="3 4">
    <name type="scientific">Paraglaciecola chathamensis</name>
    <dbReference type="NCBI Taxonomy" id="368405"/>
    <lineage>
        <taxon>Bacteria</taxon>
        <taxon>Pseudomonadati</taxon>
        <taxon>Pseudomonadota</taxon>
        <taxon>Gammaproteobacteria</taxon>
        <taxon>Alteromonadales</taxon>
        <taxon>Alteromonadaceae</taxon>
        <taxon>Paraglaciecola</taxon>
    </lineage>
</organism>
<evidence type="ECO:0000313" key="3">
    <source>
        <dbReference type="EMBL" id="GGZ83914.1"/>
    </source>
</evidence>
<sequence length="147" mass="16565">MSEKNDFFKSIRETKEFDKAIEMIPYANFLGVRFSENEDGSLVFRMPFDEKNVGNTALPAIHGGVIAGFMENAAIVSLMWAMESTSVPKVIDFNIDYMLSGRAQETYARCDIVKLGKRIANVQITAWQDDPNKAIAVARSHFKLIHD</sequence>
<dbReference type="Gene3D" id="3.10.129.10">
    <property type="entry name" value="Hotdog Thioesterase"/>
    <property type="match status" value="1"/>
</dbReference>
<dbReference type="NCBIfam" id="TIGR00369">
    <property type="entry name" value="unchar_dom_1"/>
    <property type="match status" value="1"/>
</dbReference>
<dbReference type="AlphaFoldDB" id="A0A8H9IK11"/>
<dbReference type="SUPFAM" id="SSF54637">
    <property type="entry name" value="Thioesterase/thiol ester dehydrase-isomerase"/>
    <property type="match status" value="1"/>
</dbReference>
<reference evidence="3" key="2">
    <citation type="submission" date="2020-09" db="EMBL/GenBank/DDBJ databases">
        <authorList>
            <person name="Sun Q."/>
            <person name="Kim S."/>
        </authorList>
    </citation>
    <scope>NUCLEOTIDE SEQUENCE</scope>
    <source>
        <strain evidence="3">KCTC 32337</strain>
    </source>
</reference>
<keyword evidence="1" id="KW-0378">Hydrolase</keyword>
<dbReference type="Proteomes" id="UP000622604">
    <property type="component" value="Unassembled WGS sequence"/>
</dbReference>
<evidence type="ECO:0000259" key="2">
    <source>
        <dbReference type="Pfam" id="PF03061"/>
    </source>
</evidence>
<comment type="caution">
    <text evidence="3">The sequence shown here is derived from an EMBL/GenBank/DDBJ whole genome shotgun (WGS) entry which is preliminary data.</text>
</comment>
<dbReference type="CDD" id="cd03443">
    <property type="entry name" value="PaaI_thioesterase"/>
    <property type="match status" value="1"/>
</dbReference>
<name>A0A8H9IK11_9ALTE</name>
<feature type="domain" description="Thioesterase" evidence="2">
    <location>
        <begin position="61"/>
        <end position="133"/>
    </location>
</feature>
<dbReference type="RefSeq" id="WP_187447829.1">
    <property type="nucleotide sequence ID" value="NZ_BMZC01000026.1"/>
</dbReference>
<dbReference type="PANTHER" id="PTHR43240">
    <property type="entry name" value="1,4-DIHYDROXY-2-NAPHTHOYL-COA THIOESTERASE 1"/>
    <property type="match status" value="1"/>
</dbReference>
<dbReference type="PANTHER" id="PTHR43240:SF3">
    <property type="entry name" value="THIOESTERASE DOMAIN-CONTAINING PROTEIN"/>
    <property type="match status" value="1"/>
</dbReference>